<dbReference type="PANTHER" id="PTHR38048">
    <property type="entry name" value="EXPRESSED PROTEIN"/>
    <property type="match status" value="1"/>
</dbReference>
<proteinExistence type="predicted"/>
<dbReference type="AlphaFoldDB" id="A0A6G1G859"/>
<reference evidence="3" key="2">
    <citation type="submission" date="2020-04" db="EMBL/GenBank/DDBJ databases">
        <authorList>
            <consortium name="NCBI Genome Project"/>
        </authorList>
    </citation>
    <scope>NUCLEOTIDE SEQUENCE</scope>
    <source>
        <strain evidence="3">CBS 781.70</strain>
    </source>
</reference>
<reference evidence="1 3" key="1">
    <citation type="submission" date="2020-01" db="EMBL/GenBank/DDBJ databases">
        <authorList>
            <consortium name="DOE Joint Genome Institute"/>
            <person name="Haridas S."/>
            <person name="Albert R."/>
            <person name="Binder M."/>
            <person name="Bloem J."/>
            <person name="Labutti K."/>
            <person name="Salamov A."/>
            <person name="Andreopoulos B."/>
            <person name="Baker S.E."/>
            <person name="Barry K."/>
            <person name="Bills G."/>
            <person name="Bluhm B.H."/>
            <person name="Cannon C."/>
            <person name="Castanera R."/>
            <person name="Culley D.E."/>
            <person name="Daum C."/>
            <person name="Ezra D."/>
            <person name="Gonzalez J.B."/>
            <person name="Henrissat B."/>
            <person name="Kuo A."/>
            <person name="Liang C."/>
            <person name="Lipzen A."/>
            <person name="Lutzoni F."/>
            <person name="Magnuson J."/>
            <person name="Mondo S."/>
            <person name="Nolan M."/>
            <person name="Ohm R."/>
            <person name="Pangilinan J."/>
            <person name="Park H.-J."/>
            <person name="Ramirez L."/>
            <person name="Alfaro M."/>
            <person name="Sun H."/>
            <person name="Tritt A."/>
            <person name="Yoshinaga Y."/>
            <person name="Zwiers L.-H."/>
            <person name="Turgeon B.G."/>
            <person name="Goodwin S.B."/>
            <person name="Spatafora J.W."/>
            <person name="Crous P.W."/>
            <person name="Grigoriev I.V."/>
        </authorList>
    </citation>
    <scope>NUCLEOTIDE SEQUENCE</scope>
    <source>
        <strain evidence="1 3">CBS 781.70</strain>
    </source>
</reference>
<sequence>MHHSIEESYVFPKLAKRMPSFKRHMSRKLADGSTDGPELLNQHDLIHPGLERMEAYLEGCRNGEQELRLKELKAIMDEFGNILWTHMKEEVDELTAENMRKYWKIEEMDQLRF</sequence>
<reference evidence="3" key="3">
    <citation type="submission" date="2025-04" db="UniProtKB">
        <authorList>
            <consortium name="RefSeq"/>
        </authorList>
    </citation>
    <scope>IDENTIFICATION</scope>
    <source>
        <strain evidence="3">CBS 781.70</strain>
    </source>
</reference>
<dbReference type="EMBL" id="ML975153">
    <property type="protein sequence ID" value="KAF1814182.1"/>
    <property type="molecule type" value="Genomic_DNA"/>
</dbReference>
<keyword evidence="2" id="KW-1185">Reference proteome</keyword>
<evidence type="ECO:0000313" key="3">
    <source>
        <dbReference type="RefSeq" id="XP_033535813.1"/>
    </source>
</evidence>
<dbReference type="OrthoDB" id="10044044at2759"/>
<evidence type="ECO:0000313" key="1">
    <source>
        <dbReference type="EMBL" id="KAF1814182.1"/>
    </source>
</evidence>
<protein>
    <recommendedName>
        <fullName evidence="4">Hemerythrin-like domain-containing protein</fullName>
    </recommendedName>
</protein>
<dbReference type="RefSeq" id="XP_033535813.1">
    <property type="nucleotide sequence ID" value="XM_033679003.1"/>
</dbReference>
<evidence type="ECO:0008006" key="4">
    <source>
        <dbReference type="Google" id="ProtNLM"/>
    </source>
</evidence>
<evidence type="ECO:0000313" key="2">
    <source>
        <dbReference type="Proteomes" id="UP000504638"/>
    </source>
</evidence>
<dbReference type="InterPro" id="IPR053206">
    <property type="entry name" value="Dimeric_xanthone_biosynth"/>
</dbReference>
<organism evidence="1">
    <name type="scientific">Eremomyces bilateralis CBS 781.70</name>
    <dbReference type="NCBI Taxonomy" id="1392243"/>
    <lineage>
        <taxon>Eukaryota</taxon>
        <taxon>Fungi</taxon>
        <taxon>Dikarya</taxon>
        <taxon>Ascomycota</taxon>
        <taxon>Pezizomycotina</taxon>
        <taxon>Dothideomycetes</taxon>
        <taxon>Dothideomycetes incertae sedis</taxon>
        <taxon>Eremomycetales</taxon>
        <taxon>Eremomycetaceae</taxon>
        <taxon>Eremomyces</taxon>
    </lineage>
</organism>
<dbReference type="PANTHER" id="PTHR38048:SF1">
    <property type="entry name" value="HEMERYTHRIN-LIKE DOMAIN-CONTAINING PROTEIN"/>
    <property type="match status" value="1"/>
</dbReference>
<dbReference type="GeneID" id="54419573"/>
<accession>A0A6G1G859</accession>
<dbReference type="Proteomes" id="UP000504638">
    <property type="component" value="Unplaced"/>
</dbReference>
<dbReference type="Gene3D" id="1.20.120.520">
    <property type="entry name" value="nmb1532 protein domain like"/>
    <property type="match status" value="1"/>
</dbReference>
<gene>
    <name evidence="1 3" type="ORF">P152DRAFT_456414</name>
</gene>
<name>A0A6G1G859_9PEZI</name>